<reference evidence="1" key="2">
    <citation type="journal article" date="2021" name="Genome Biol. Evol.">
        <title>Developing a high-quality reference genome for a parasitic bivalve with doubly uniparental inheritance (Bivalvia: Unionida).</title>
        <authorList>
            <person name="Smith C.H."/>
        </authorList>
    </citation>
    <scope>NUCLEOTIDE SEQUENCE</scope>
    <source>
        <strain evidence="1">CHS0354</strain>
        <tissue evidence="1">Mantle</tissue>
    </source>
</reference>
<keyword evidence="2" id="KW-1185">Reference proteome</keyword>
<evidence type="ECO:0000313" key="2">
    <source>
        <dbReference type="Proteomes" id="UP001195483"/>
    </source>
</evidence>
<reference evidence="1" key="1">
    <citation type="journal article" date="2021" name="Genome Biol. Evol.">
        <title>A High-Quality Reference Genome for a Parasitic Bivalve with Doubly Uniparental Inheritance (Bivalvia: Unionida).</title>
        <authorList>
            <person name="Smith C.H."/>
        </authorList>
    </citation>
    <scope>NUCLEOTIDE SEQUENCE</scope>
    <source>
        <strain evidence="1">CHS0354</strain>
    </source>
</reference>
<gene>
    <name evidence="1" type="ORF">CHS0354_000100</name>
</gene>
<accession>A0AAE0TK98</accession>
<dbReference type="AlphaFoldDB" id="A0AAE0TK98"/>
<organism evidence="1 2">
    <name type="scientific">Potamilus streckersoni</name>
    <dbReference type="NCBI Taxonomy" id="2493646"/>
    <lineage>
        <taxon>Eukaryota</taxon>
        <taxon>Metazoa</taxon>
        <taxon>Spiralia</taxon>
        <taxon>Lophotrochozoa</taxon>
        <taxon>Mollusca</taxon>
        <taxon>Bivalvia</taxon>
        <taxon>Autobranchia</taxon>
        <taxon>Heteroconchia</taxon>
        <taxon>Palaeoheterodonta</taxon>
        <taxon>Unionida</taxon>
        <taxon>Unionoidea</taxon>
        <taxon>Unionidae</taxon>
        <taxon>Ambleminae</taxon>
        <taxon>Lampsilini</taxon>
        <taxon>Potamilus</taxon>
    </lineage>
</organism>
<protein>
    <submittedName>
        <fullName evidence="1">Uncharacterized protein</fullName>
    </submittedName>
</protein>
<reference evidence="1" key="3">
    <citation type="submission" date="2023-05" db="EMBL/GenBank/DDBJ databases">
        <authorList>
            <person name="Smith C.H."/>
        </authorList>
    </citation>
    <scope>NUCLEOTIDE SEQUENCE</scope>
    <source>
        <strain evidence="1">CHS0354</strain>
        <tissue evidence="1">Mantle</tissue>
    </source>
</reference>
<dbReference type="Proteomes" id="UP001195483">
    <property type="component" value="Unassembled WGS sequence"/>
</dbReference>
<dbReference type="EMBL" id="JAEAOA010000044">
    <property type="protein sequence ID" value="KAK3611093.1"/>
    <property type="molecule type" value="Genomic_DNA"/>
</dbReference>
<name>A0AAE0TK98_9BIVA</name>
<sequence>MLYLQCSNFGARLRKRVFRGKFVPQRENDFAASETLNAISSHPIVTSPRAVSEVDQLREAKTPEALNQDVEEFVAYESQKIKALGQTQNDLMAEELMARGATIDEISKWNI</sequence>
<evidence type="ECO:0000313" key="1">
    <source>
        <dbReference type="EMBL" id="KAK3611093.1"/>
    </source>
</evidence>
<comment type="caution">
    <text evidence="1">The sequence shown here is derived from an EMBL/GenBank/DDBJ whole genome shotgun (WGS) entry which is preliminary data.</text>
</comment>
<proteinExistence type="predicted"/>